<dbReference type="InterPro" id="IPR011009">
    <property type="entry name" value="Kinase-like_dom_sf"/>
</dbReference>
<dbReference type="EMBL" id="JACJHR010000195">
    <property type="protein sequence ID" value="MBB2506460.1"/>
    <property type="molecule type" value="Genomic_DNA"/>
</dbReference>
<evidence type="ECO:0000259" key="2">
    <source>
        <dbReference type="Pfam" id="PF01636"/>
    </source>
</evidence>
<protein>
    <recommendedName>
        <fullName evidence="2">Aminoglycoside phosphotransferase domain-containing protein</fullName>
    </recommendedName>
</protein>
<evidence type="ECO:0000313" key="3">
    <source>
        <dbReference type="EMBL" id="MBB2506460.1"/>
    </source>
</evidence>
<dbReference type="SUPFAM" id="SSF56112">
    <property type="entry name" value="Protein kinase-like (PK-like)"/>
    <property type="match status" value="1"/>
</dbReference>
<dbReference type="InterPro" id="IPR002575">
    <property type="entry name" value="Aminoglycoside_PTrfase"/>
</dbReference>
<feature type="compositionally biased region" description="Low complexity" evidence="1">
    <location>
        <begin position="162"/>
        <end position="175"/>
    </location>
</feature>
<feature type="region of interest" description="Disordered" evidence="1">
    <location>
        <begin position="159"/>
        <end position="191"/>
    </location>
</feature>
<feature type="compositionally biased region" description="Polar residues" evidence="1">
    <location>
        <begin position="176"/>
        <end position="191"/>
    </location>
</feature>
<dbReference type="Proteomes" id="UP000550260">
    <property type="component" value="Unassembled WGS sequence"/>
</dbReference>
<proteinExistence type="predicted"/>
<feature type="domain" description="Aminoglycoside phosphotransferase" evidence="2">
    <location>
        <begin position="28"/>
        <end position="159"/>
    </location>
</feature>
<name>A0A8E2BAM3_9PSEU</name>
<accession>A0A8E2BAM3</accession>
<comment type="caution">
    <text evidence="3">The sequence shown here is derived from an EMBL/GenBank/DDBJ whole genome shotgun (WGS) entry which is preliminary data.</text>
</comment>
<evidence type="ECO:0000256" key="1">
    <source>
        <dbReference type="SAM" id="MobiDB-lite"/>
    </source>
</evidence>
<gene>
    <name evidence="3" type="ORF">H5411_46080</name>
</gene>
<dbReference type="Pfam" id="PF01636">
    <property type="entry name" value="APH"/>
    <property type="match status" value="1"/>
</dbReference>
<sequence>MNVLDHTRAAAATAGIDATDMTLLRDGSNAVVRLPHHVVARVGAPGTSDNAARQVQVARWLAEYGITVVMPLAAPPHPTLVGDRPVTWWTELPEHRHSSPAELGAALQALHRLRQPNQPVLPPYDAFAGIDERITNAHHLDPADRHWLADRLAQLHRAVEHSTSTAPPASCTTTPGKETSSCRSPGATPSF</sequence>
<reference evidence="3 4" key="1">
    <citation type="submission" date="2020-08" db="EMBL/GenBank/DDBJ databases">
        <title>Amycolatopsis echigonensis JCM 21831.</title>
        <authorList>
            <person name="Tedsree N."/>
            <person name="Kuncharoen N."/>
            <person name="Likhitwitayawuid K."/>
            <person name="Tanasupawat S."/>
        </authorList>
    </citation>
    <scope>NUCLEOTIDE SEQUENCE [LARGE SCALE GENOMIC DNA]</scope>
    <source>
        <strain evidence="3 4">JCM 21831</strain>
    </source>
</reference>
<evidence type="ECO:0000313" key="4">
    <source>
        <dbReference type="Proteomes" id="UP000550260"/>
    </source>
</evidence>
<organism evidence="3 4">
    <name type="scientific">Amycolatopsis echigonensis</name>
    <dbReference type="NCBI Taxonomy" id="2576905"/>
    <lineage>
        <taxon>Bacteria</taxon>
        <taxon>Bacillati</taxon>
        <taxon>Actinomycetota</taxon>
        <taxon>Actinomycetes</taxon>
        <taxon>Pseudonocardiales</taxon>
        <taxon>Pseudonocardiaceae</taxon>
        <taxon>Amycolatopsis</taxon>
    </lineage>
</organism>
<dbReference type="AlphaFoldDB" id="A0A8E2BAM3"/>
<dbReference type="RefSeq" id="WP_183127971.1">
    <property type="nucleotide sequence ID" value="NZ_JACJHR010000195.1"/>
</dbReference>